<reference evidence="8" key="1">
    <citation type="journal article" date="2013" name="Genome Announc.">
        <title>Genome sequence of the food spoilage yeast Zygosaccharomyces bailii CLIB 213(T).</title>
        <authorList>
            <person name="Galeote V."/>
            <person name="Bigey F."/>
            <person name="Devillers H."/>
            <person name="Neuveglise C."/>
            <person name="Dequin S."/>
        </authorList>
    </citation>
    <scope>NUCLEOTIDE SEQUENCE [LARGE SCALE GENOMIC DNA]</scope>
    <source>
        <strain evidence="8">CLIB 213 / ATCC 58445 / CBS 680 / CCRC 21525 / NBRC 1098 / NCYC 1416 / NRRL Y-2227</strain>
    </source>
</reference>
<accession>A0A8J2TB19</accession>
<evidence type="ECO:0000256" key="2">
    <source>
        <dbReference type="ARBA" id="ARBA00009160"/>
    </source>
</evidence>
<evidence type="ECO:0000256" key="5">
    <source>
        <dbReference type="ARBA" id="ARBA00023136"/>
    </source>
</evidence>
<evidence type="ECO:0000256" key="6">
    <source>
        <dbReference type="SAM" id="Phobius"/>
    </source>
</evidence>
<evidence type="ECO:0000256" key="4">
    <source>
        <dbReference type="ARBA" id="ARBA00022989"/>
    </source>
</evidence>
<comment type="subcellular location">
    <subcellularLocation>
        <location evidence="1">Membrane</location>
    </subcellularLocation>
</comment>
<protein>
    <submittedName>
        <fullName evidence="7">ZYBA0S13-01574g1_1</fullName>
    </submittedName>
</protein>
<keyword evidence="5 6" id="KW-0472">Membrane</keyword>
<gene>
    <name evidence="7" type="ORF">BN860_01574g</name>
</gene>
<evidence type="ECO:0000256" key="1">
    <source>
        <dbReference type="ARBA" id="ARBA00004370"/>
    </source>
</evidence>
<evidence type="ECO:0000256" key="3">
    <source>
        <dbReference type="ARBA" id="ARBA00022692"/>
    </source>
</evidence>
<dbReference type="GO" id="GO:0016020">
    <property type="term" value="C:membrane"/>
    <property type="evidence" value="ECO:0007669"/>
    <property type="project" value="UniProtKB-SubCell"/>
</dbReference>
<keyword evidence="8" id="KW-1185">Reference proteome</keyword>
<comment type="similarity">
    <text evidence="2">Belongs to the FUN14 family.</text>
</comment>
<evidence type="ECO:0000313" key="7">
    <source>
        <dbReference type="EMBL" id="CDF91699.1"/>
    </source>
</evidence>
<dbReference type="EMBL" id="HG316466">
    <property type="protein sequence ID" value="CDF91699.1"/>
    <property type="molecule type" value="Genomic_DNA"/>
</dbReference>
<dbReference type="Pfam" id="PF04930">
    <property type="entry name" value="FUN14"/>
    <property type="match status" value="1"/>
</dbReference>
<feature type="transmembrane region" description="Helical" evidence="6">
    <location>
        <begin position="107"/>
        <end position="139"/>
    </location>
</feature>
<dbReference type="InterPro" id="IPR007014">
    <property type="entry name" value="FUN14"/>
</dbReference>
<proteinExistence type="inferred from homology"/>
<keyword evidence="4 6" id="KW-1133">Transmembrane helix</keyword>
<sequence>MRPFASPRILLNAFKTVPSRGFSTTLRAPLFGGAPRMFVPKVAAGLALATSIGVGTPWLCKTIYNDAIVDVKAPPGSIQVGQESGLPSREPAKTASRVRARLDYKQLCYGSIFGVFLGVVVGKISSLLVFVTASAYLALQFLQNRGVVDKNATKGLLQRWTVNTATESVDLNTLVWERPCFKISFLLTFVLAAINI</sequence>
<dbReference type="AlphaFoldDB" id="A0A8J2TB19"/>
<dbReference type="OrthoDB" id="3990500at2759"/>
<name>A0A8J2TB19_ZYGB2</name>
<organism evidence="7 8">
    <name type="scientific">Zygosaccharomyces bailii (strain CLIB 213 / ATCC 58445 / CBS 680 / BCRC 21525 / NBRC 1098 / NCYC 1416 / NRRL Y-2227)</name>
    <dbReference type="NCBI Taxonomy" id="1333698"/>
    <lineage>
        <taxon>Eukaryota</taxon>
        <taxon>Fungi</taxon>
        <taxon>Dikarya</taxon>
        <taxon>Ascomycota</taxon>
        <taxon>Saccharomycotina</taxon>
        <taxon>Saccharomycetes</taxon>
        <taxon>Saccharomycetales</taxon>
        <taxon>Saccharomycetaceae</taxon>
        <taxon>Zygosaccharomyces</taxon>
    </lineage>
</organism>
<dbReference type="Proteomes" id="UP000019375">
    <property type="component" value="Unassembled WGS sequence"/>
</dbReference>
<keyword evidence="3 6" id="KW-0812">Transmembrane</keyword>
<evidence type="ECO:0000313" key="8">
    <source>
        <dbReference type="Proteomes" id="UP000019375"/>
    </source>
</evidence>